<dbReference type="InterPro" id="IPR000387">
    <property type="entry name" value="Tyr_Pase_dom"/>
</dbReference>
<dbReference type="RefSeq" id="WP_264503456.1">
    <property type="nucleotide sequence ID" value="NZ_JAPDDS010000018.1"/>
</dbReference>
<accession>A0ABT3FV75</accession>
<organism evidence="4 5">
    <name type="scientific">Luteolibacter flavescens</name>
    <dbReference type="NCBI Taxonomy" id="1859460"/>
    <lineage>
        <taxon>Bacteria</taxon>
        <taxon>Pseudomonadati</taxon>
        <taxon>Verrucomicrobiota</taxon>
        <taxon>Verrucomicrobiia</taxon>
        <taxon>Verrucomicrobiales</taxon>
        <taxon>Verrucomicrobiaceae</taxon>
        <taxon>Luteolibacter</taxon>
    </lineage>
</organism>
<evidence type="ECO:0000256" key="1">
    <source>
        <dbReference type="ARBA" id="ARBA00009580"/>
    </source>
</evidence>
<dbReference type="Pfam" id="PF03162">
    <property type="entry name" value="Y_phosphatase2"/>
    <property type="match status" value="1"/>
</dbReference>
<dbReference type="Proteomes" id="UP001207930">
    <property type="component" value="Unassembled WGS sequence"/>
</dbReference>
<dbReference type="PANTHER" id="PTHR31126:SF72">
    <property type="entry name" value="DUAL SPECIFICITY PROTEIN PHOSPHATASE TPBA"/>
    <property type="match status" value="1"/>
</dbReference>
<comment type="caution">
    <text evidence="4">The sequence shown here is derived from an EMBL/GenBank/DDBJ whole genome shotgun (WGS) entry which is preliminary data.</text>
</comment>
<dbReference type="Gene3D" id="3.90.190.10">
    <property type="entry name" value="Protein tyrosine phosphatase superfamily"/>
    <property type="match status" value="1"/>
</dbReference>
<gene>
    <name evidence="4" type="ORF">OKA04_22385</name>
</gene>
<dbReference type="InterPro" id="IPR016130">
    <property type="entry name" value="Tyr_Pase_AS"/>
</dbReference>
<dbReference type="PROSITE" id="PS51257">
    <property type="entry name" value="PROKAR_LIPOPROTEIN"/>
    <property type="match status" value="1"/>
</dbReference>
<dbReference type="PROSITE" id="PS00383">
    <property type="entry name" value="TYR_PHOSPHATASE_1"/>
    <property type="match status" value="1"/>
</dbReference>
<feature type="domain" description="Tyrosine specific protein phosphatases" evidence="3">
    <location>
        <begin position="85"/>
        <end position="154"/>
    </location>
</feature>
<feature type="signal peptide" evidence="2">
    <location>
        <begin position="1"/>
        <end position="19"/>
    </location>
</feature>
<reference evidence="4 5" key="1">
    <citation type="submission" date="2022-10" db="EMBL/GenBank/DDBJ databases">
        <title>Luteolibacter flavescens strain MCCC 1K03193, whole genome shotgun sequencing project.</title>
        <authorList>
            <person name="Zhao G."/>
            <person name="Shen L."/>
        </authorList>
    </citation>
    <scope>NUCLEOTIDE SEQUENCE [LARGE SCALE GENOMIC DNA]</scope>
    <source>
        <strain evidence="4 5">MCCC 1K03193</strain>
    </source>
</reference>
<dbReference type="PANTHER" id="PTHR31126">
    <property type="entry name" value="TYROSINE-PROTEIN PHOSPHATASE"/>
    <property type="match status" value="1"/>
</dbReference>
<dbReference type="PROSITE" id="PS50056">
    <property type="entry name" value="TYR_PHOSPHATASE_2"/>
    <property type="match status" value="1"/>
</dbReference>
<protein>
    <submittedName>
        <fullName evidence="4">Tyrosine-protein phosphatase</fullName>
    </submittedName>
</protein>
<evidence type="ECO:0000313" key="4">
    <source>
        <dbReference type="EMBL" id="MCW1887501.1"/>
    </source>
</evidence>
<evidence type="ECO:0000256" key="2">
    <source>
        <dbReference type="SAM" id="SignalP"/>
    </source>
</evidence>
<sequence length="178" mass="20296">MIRKAPIALAVALLLASCAGTPNLHRVDEKVWRSGQPGRSHFRDLQKEGIGEVLCLRRWHSDKEEAGKSLKLHHVRMRAGEIRDEDIVEALRIMVSAEKPLLVHCFHGADRTGVVIAMYRMVVQDWSRERAIAELTDEAHGHHAKVFPNIREYLETVDVARIRREVYRPQTGSSNPVR</sequence>
<dbReference type="InterPro" id="IPR004861">
    <property type="entry name" value="Siw14-like"/>
</dbReference>
<evidence type="ECO:0000259" key="3">
    <source>
        <dbReference type="PROSITE" id="PS50056"/>
    </source>
</evidence>
<keyword evidence="2" id="KW-0732">Signal</keyword>
<dbReference type="SUPFAM" id="SSF52799">
    <property type="entry name" value="(Phosphotyrosine protein) phosphatases II"/>
    <property type="match status" value="1"/>
</dbReference>
<evidence type="ECO:0000313" key="5">
    <source>
        <dbReference type="Proteomes" id="UP001207930"/>
    </source>
</evidence>
<dbReference type="EMBL" id="JAPDDS010000018">
    <property type="protein sequence ID" value="MCW1887501.1"/>
    <property type="molecule type" value="Genomic_DNA"/>
</dbReference>
<dbReference type="InterPro" id="IPR029021">
    <property type="entry name" value="Prot-tyrosine_phosphatase-like"/>
</dbReference>
<comment type="similarity">
    <text evidence="1">Belongs to the protein-tyrosine phosphatase family.</text>
</comment>
<keyword evidence="5" id="KW-1185">Reference proteome</keyword>
<name>A0ABT3FV75_9BACT</name>
<proteinExistence type="inferred from homology"/>
<feature type="chain" id="PRO_5045603210" evidence="2">
    <location>
        <begin position="20"/>
        <end position="178"/>
    </location>
</feature>